<keyword evidence="3" id="KW-1185">Reference proteome</keyword>
<feature type="region of interest" description="Disordered" evidence="1">
    <location>
        <begin position="166"/>
        <end position="185"/>
    </location>
</feature>
<sequence length="486" mass="55308">MTEMEIDNGRLIETQKFRSIITNLIESLTDLSYSILYPVIPKDPHLHPLLDALDQATNSLSHEEFDHSRKGYNWSGFSEAIRKTRETILDMQGDSADEWKEKLKEFENEVLISVDSFPEKVDWEGLTELNDISLQVNDLVRNSGIDTEDDFTTYLQELIGPIIQREPPDSRIGSLHRSTEQTVEEKTKIAEQLTNRVKGLLQQGDGSHLPIVLSTVQRGLLQLTEYEETLESSPIDQLYPDDQPDGMYSDQEGDDQTWRERSTHFSFNSENSTGKGKEVEMGKGMVYKMIDRANSLRTLSNTSEQPSQPVKTKRPRDPDDTKSGKPSASRHSRLSRQKSKPKESTEPIPIVTSMNPRYIKGHHIPPDLNTILTGTTDSQVDLNTSMGIQTSTTEMNMNSGQVSIFRPGSNVSQMDEDYVRVDEEEEDDDDEDGEDEEGVVEEKLERREVNMTLSPSPPPYISSNSILRQRRSRSHSHRHRRRTSGN</sequence>
<reference evidence="2 3" key="1">
    <citation type="submission" date="2016-06" db="EMBL/GenBank/DDBJ databases">
        <title>Evolution of pathogenesis and genome organization in the Tremellales.</title>
        <authorList>
            <person name="Cuomo C."/>
            <person name="Litvintseva A."/>
            <person name="Heitman J."/>
            <person name="Chen Y."/>
            <person name="Sun S."/>
            <person name="Springer D."/>
            <person name="Dromer F."/>
            <person name="Young S."/>
            <person name="Zeng Q."/>
            <person name="Chapman S."/>
            <person name="Gujja S."/>
            <person name="Saif S."/>
            <person name="Birren B."/>
        </authorList>
    </citation>
    <scope>NUCLEOTIDE SEQUENCE [LARGE SCALE GENOMIC DNA]</scope>
    <source>
        <strain evidence="2 3">ATCC 28783</strain>
    </source>
</reference>
<dbReference type="AlphaFoldDB" id="A0A4Q1BGB9"/>
<proteinExistence type="predicted"/>
<feature type="compositionally biased region" description="Polar residues" evidence="1">
    <location>
        <begin position="295"/>
        <end position="310"/>
    </location>
</feature>
<evidence type="ECO:0000313" key="3">
    <source>
        <dbReference type="Proteomes" id="UP000289152"/>
    </source>
</evidence>
<feature type="compositionally biased region" description="Basic and acidic residues" evidence="1">
    <location>
        <begin position="440"/>
        <end position="449"/>
    </location>
</feature>
<accession>A0A4Q1BGB9</accession>
<feature type="compositionally biased region" description="Basic residues" evidence="1">
    <location>
        <begin position="328"/>
        <end position="339"/>
    </location>
</feature>
<feature type="region of interest" description="Disordered" evidence="1">
    <location>
        <begin position="294"/>
        <end position="365"/>
    </location>
</feature>
<protein>
    <submittedName>
        <fullName evidence="2">Uncharacterized protein</fullName>
    </submittedName>
</protein>
<gene>
    <name evidence="2" type="ORF">M231_06477</name>
</gene>
<dbReference type="VEuPathDB" id="FungiDB:TREMEDRAFT_64197"/>
<dbReference type="Proteomes" id="UP000289152">
    <property type="component" value="Unassembled WGS sequence"/>
</dbReference>
<feature type="compositionally biased region" description="Basic residues" evidence="1">
    <location>
        <begin position="468"/>
        <end position="486"/>
    </location>
</feature>
<organism evidence="2 3">
    <name type="scientific">Tremella mesenterica</name>
    <name type="common">Jelly fungus</name>
    <dbReference type="NCBI Taxonomy" id="5217"/>
    <lineage>
        <taxon>Eukaryota</taxon>
        <taxon>Fungi</taxon>
        <taxon>Dikarya</taxon>
        <taxon>Basidiomycota</taxon>
        <taxon>Agaricomycotina</taxon>
        <taxon>Tremellomycetes</taxon>
        <taxon>Tremellales</taxon>
        <taxon>Tremellaceae</taxon>
        <taxon>Tremella</taxon>
    </lineage>
</organism>
<feature type="compositionally biased region" description="Acidic residues" evidence="1">
    <location>
        <begin position="422"/>
        <end position="439"/>
    </location>
</feature>
<evidence type="ECO:0000256" key="1">
    <source>
        <dbReference type="SAM" id="MobiDB-lite"/>
    </source>
</evidence>
<comment type="caution">
    <text evidence="2">The sequence shown here is derived from an EMBL/GenBank/DDBJ whole genome shotgun (WGS) entry which is preliminary data.</text>
</comment>
<feature type="region of interest" description="Disordered" evidence="1">
    <location>
        <begin position="230"/>
        <end position="258"/>
    </location>
</feature>
<evidence type="ECO:0000313" key="2">
    <source>
        <dbReference type="EMBL" id="RXK36273.1"/>
    </source>
</evidence>
<dbReference type="InParanoid" id="A0A4Q1BGB9"/>
<dbReference type="EMBL" id="SDIL01000103">
    <property type="protein sequence ID" value="RXK36273.1"/>
    <property type="molecule type" value="Genomic_DNA"/>
</dbReference>
<name>A0A4Q1BGB9_TREME</name>
<feature type="region of interest" description="Disordered" evidence="1">
    <location>
        <begin position="421"/>
        <end position="486"/>
    </location>
</feature>